<feature type="compositionally biased region" description="Low complexity" evidence="1">
    <location>
        <begin position="58"/>
        <end position="73"/>
    </location>
</feature>
<proteinExistence type="predicted"/>
<comment type="caution">
    <text evidence="2">The sequence shown here is derived from an EMBL/GenBank/DDBJ whole genome shotgun (WGS) entry which is preliminary data.</text>
</comment>
<protein>
    <submittedName>
        <fullName evidence="2">Uncharacterized protein</fullName>
    </submittedName>
</protein>
<reference evidence="2" key="1">
    <citation type="submission" date="2023-04" db="EMBL/GenBank/DDBJ databases">
        <title>Black Yeasts Isolated from many extreme environments.</title>
        <authorList>
            <person name="Coleine C."/>
            <person name="Stajich J.E."/>
            <person name="Selbmann L."/>
        </authorList>
    </citation>
    <scope>NUCLEOTIDE SEQUENCE</scope>
    <source>
        <strain evidence="2">CCFEE 5312</strain>
    </source>
</reference>
<keyword evidence="3" id="KW-1185">Reference proteome</keyword>
<name>A0AAJ0G9Q7_9PEZI</name>
<dbReference type="EMBL" id="JAWDJX010000091">
    <property type="protein sequence ID" value="KAK3046480.1"/>
    <property type="molecule type" value="Genomic_DNA"/>
</dbReference>
<organism evidence="2 3">
    <name type="scientific">Extremus antarcticus</name>
    <dbReference type="NCBI Taxonomy" id="702011"/>
    <lineage>
        <taxon>Eukaryota</taxon>
        <taxon>Fungi</taxon>
        <taxon>Dikarya</taxon>
        <taxon>Ascomycota</taxon>
        <taxon>Pezizomycotina</taxon>
        <taxon>Dothideomycetes</taxon>
        <taxon>Dothideomycetidae</taxon>
        <taxon>Mycosphaerellales</taxon>
        <taxon>Extremaceae</taxon>
        <taxon>Extremus</taxon>
    </lineage>
</organism>
<dbReference type="Proteomes" id="UP001271007">
    <property type="component" value="Unassembled WGS sequence"/>
</dbReference>
<evidence type="ECO:0000256" key="1">
    <source>
        <dbReference type="SAM" id="MobiDB-lite"/>
    </source>
</evidence>
<feature type="compositionally biased region" description="Basic and acidic residues" evidence="1">
    <location>
        <begin position="1"/>
        <end position="14"/>
    </location>
</feature>
<dbReference type="AlphaFoldDB" id="A0AAJ0G9Q7"/>
<sequence length="243" mass="26524">MSDNNSRRGRDDRPSTSGPSPSPPLAQSTAASGSTVPIRSRSAIRTQQPDHRSATETLAPPSRSSDSSPSSEPLGLPFSLDVDFVVPFPDNQTPQLCSKLYDEQNTELTPFVYIPLDKPDIPGRLLSRAPNAKRFLVNFELEAPLFSEPQGKDLKSCLDLLAPLIDHDMQFAFTCSGMHAVGLAAMSSREASNMFMMSFVELGFEKGFTAVMKRVSFDTLKDDRNGHQTIVTFCRTSGDSTSS</sequence>
<evidence type="ECO:0000313" key="2">
    <source>
        <dbReference type="EMBL" id="KAK3046480.1"/>
    </source>
</evidence>
<feature type="region of interest" description="Disordered" evidence="1">
    <location>
        <begin position="1"/>
        <end position="73"/>
    </location>
</feature>
<accession>A0AAJ0G9Q7</accession>
<evidence type="ECO:0000313" key="3">
    <source>
        <dbReference type="Proteomes" id="UP001271007"/>
    </source>
</evidence>
<gene>
    <name evidence="2" type="ORF">LTR09_012065</name>
</gene>
<feature type="compositionally biased region" description="Polar residues" evidence="1">
    <location>
        <begin position="25"/>
        <end position="47"/>
    </location>
</feature>